<dbReference type="EMBL" id="CAJOBI010022063">
    <property type="protein sequence ID" value="CAF4222940.1"/>
    <property type="molecule type" value="Genomic_DNA"/>
</dbReference>
<feature type="non-terminal residue" evidence="1">
    <location>
        <position position="1"/>
    </location>
</feature>
<gene>
    <name evidence="1" type="ORF">SMN809_LOCUS22801</name>
</gene>
<dbReference type="AlphaFoldDB" id="A0A8S2SHY6"/>
<evidence type="ECO:0000313" key="2">
    <source>
        <dbReference type="Proteomes" id="UP000676336"/>
    </source>
</evidence>
<evidence type="ECO:0000313" key="1">
    <source>
        <dbReference type="EMBL" id="CAF4222940.1"/>
    </source>
</evidence>
<comment type="caution">
    <text evidence="1">The sequence shown here is derived from an EMBL/GenBank/DDBJ whole genome shotgun (WGS) entry which is preliminary data.</text>
</comment>
<reference evidence="1" key="1">
    <citation type="submission" date="2021-02" db="EMBL/GenBank/DDBJ databases">
        <authorList>
            <person name="Nowell W R."/>
        </authorList>
    </citation>
    <scope>NUCLEOTIDE SEQUENCE</scope>
</reference>
<proteinExistence type="predicted"/>
<name>A0A8S2SHY6_9BILA</name>
<protein>
    <submittedName>
        <fullName evidence="1">Uncharacterized protein</fullName>
    </submittedName>
</protein>
<dbReference type="Proteomes" id="UP000676336">
    <property type="component" value="Unassembled WGS sequence"/>
</dbReference>
<feature type="non-terminal residue" evidence="1">
    <location>
        <position position="97"/>
    </location>
</feature>
<organism evidence="1 2">
    <name type="scientific">Rotaria magnacalcarata</name>
    <dbReference type="NCBI Taxonomy" id="392030"/>
    <lineage>
        <taxon>Eukaryota</taxon>
        <taxon>Metazoa</taxon>
        <taxon>Spiralia</taxon>
        <taxon>Gnathifera</taxon>
        <taxon>Rotifera</taxon>
        <taxon>Eurotatoria</taxon>
        <taxon>Bdelloidea</taxon>
        <taxon>Philodinida</taxon>
        <taxon>Philodinidae</taxon>
        <taxon>Rotaria</taxon>
    </lineage>
</organism>
<sequence length="97" mass="11137">PTSKDFTCWTRLLSNVTRIHVVNMNHLDVGYNGIPATGFINNILNIYFHQYFPRAATLAEQILHISPKDSFIYTTHPWLLSMFFDCPQNLVLAGIKL</sequence>
<accession>A0A8S2SHY6</accession>